<reference evidence="1 2" key="1">
    <citation type="journal article" date="2020" name="ISME J.">
        <title>Uncovering the hidden diversity of litter-decomposition mechanisms in mushroom-forming fungi.</title>
        <authorList>
            <person name="Floudas D."/>
            <person name="Bentzer J."/>
            <person name="Ahren D."/>
            <person name="Johansson T."/>
            <person name="Persson P."/>
            <person name="Tunlid A."/>
        </authorList>
    </citation>
    <scope>NUCLEOTIDE SEQUENCE [LARGE SCALE GENOMIC DNA]</scope>
    <source>
        <strain evidence="1 2">CBS 146.42</strain>
    </source>
</reference>
<evidence type="ECO:0000313" key="1">
    <source>
        <dbReference type="EMBL" id="KAF5357027.1"/>
    </source>
</evidence>
<evidence type="ECO:0000313" key="2">
    <source>
        <dbReference type="Proteomes" id="UP000559027"/>
    </source>
</evidence>
<protein>
    <recommendedName>
        <fullName evidence="3">Transposase</fullName>
    </recommendedName>
</protein>
<gene>
    <name evidence="1" type="ORF">D9756_006697</name>
</gene>
<dbReference type="OrthoDB" id="2748837at2759"/>
<comment type="caution">
    <text evidence="1">The sequence shown here is derived from an EMBL/GenBank/DDBJ whole genome shotgun (WGS) entry which is preliminary data.</text>
</comment>
<keyword evidence="2" id="KW-1185">Reference proteome</keyword>
<dbReference type="AlphaFoldDB" id="A0A8H5G2B3"/>
<organism evidence="1 2">
    <name type="scientific">Leucocoprinus leucothites</name>
    <dbReference type="NCBI Taxonomy" id="201217"/>
    <lineage>
        <taxon>Eukaryota</taxon>
        <taxon>Fungi</taxon>
        <taxon>Dikarya</taxon>
        <taxon>Basidiomycota</taxon>
        <taxon>Agaricomycotina</taxon>
        <taxon>Agaricomycetes</taxon>
        <taxon>Agaricomycetidae</taxon>
        <taxon>Agaricales</taxon>
        <taxon>Agaricineae</taxon>
        <taxon>Agaricaceae</taxon>
        <taxon>Leucocoprinus</taxon>
    </lineage>
</organism>
<name>A0A8H5G2B3_9AGAR</name>
<proteinExistence type="predicted"/>
<dbReference type="SUPFAM" id="SSF53098">
    <property type="entry name" value="Ribonuclease H-like"/>
    <property type="match status" value="1"/>
</dbReference>
<evidence type="ECO:0008006" key="3">
    <source>
        <dbReference type="Google" id="ProtNLM"/>
    </source>
</evidence>
<dbReference type="EMBL" id="JAACJO010000006">
    <property type="protein sequence ID" value="KAF5357027.1"/>
    <property type="molecule type" value="Genomic_DNA"/>
</dbReference>
<dbReference type="Proteomes" id="UP000559027">
    <property type="component" value="Unassembled WGS sequence"/>
</dbReference>
<sequence>MTRSHTGEYLAEEVAACLKWFGLQHLLFSVTMDNVANCDKLVVHLPTYIPTFCGPKMRVWCIAHILNLIAKAFMLFFFKKSAKKTNAILKDSALVVEERETELDNIVAEEMDEDDDVLATLLMQNEGVTISAHELQMAQQIMPQVAGLAHQINDSPKLCEQFEDLVISHPDYGVIVTPARS</sequence>
<accession>A0A8H5G2B3</accession>
<dbReference type="InterPro" id="IPR012337">
    <property type="entry name" value="RNaseH-like_sf"/>
</dbReference>